<dbReference type="EMBL" id="ADLS01000022">
    <property type="protein sequence ID" value="EGX69621.1"/>
    <property type="molecule type" value="Genomic_DNA"/>
</dbReference>
<accession>G1WK18</accession>
<reference evidence="1 2" key="1">
    <citation type="submission" date="2011-06" db="EMBL/GenBank/DDBJ databases">
        <title>The Genome Sequence of Collinsella tanakaei YIT 12063.</title>
        <authorList>
            <consortium name="The Broad Institute Genome Sequencing Platform"/>
            <person name="Earl A."/>
            <person name="Ward D."/>
            <person name="Feldgarden M."/>
            <person name="Gevers D."/>
            <person name="Morotomi M."/>
            <person name="Young S.K."/>
            <person name="Zeng Q."/>
            <person name="Gargeya S."/>
            <person name="Fitzgerald M."/>
            <person name="Haas B."/>
            <person name="Abouelleil A."/>
            <person name="Alvarado L."/>
            <person name="Arachchi H.M."/>
            <person name="Berlin A."/>
            <person name="Brown A."/>
            <person name="Chapman S.B."/>
            <person name="Chen Z."/>
            <person name="Dunbar C."/>
            <person name="Freedman E."/>
            <person name="Gearin G."/>
            <person name="Gellesch M."/>
            <person name="Goldberg J."/>
            <person name="Griggs A."/>
            <person name="Gujja S."/>
            <person name="Heiman D."/>
            <person name="Howarth C."/>
            <person name="Larson L."/>
            <person name="Lui A."/>
            <person name="MacDonald P.J.P."/>
            <person name="Mehta T."/>
            <person name="Montmayeur A."/>
            <person name="Murphy C."/>
            <person name="Neiman D."/>
            <person name="Pearson M."/>
            <person name="Priest M."/>
            <person name="Roberts A."/>
            <person name="Saif S."/>
            <person name="Shea T."/>
            <person name="Shenoy N."/>
            <person name="Sisk P."/>
            <person name="Stolte C."/>
            <person name="Sykes S."/>
            <person name="Wortman J."/>
            <person name="Nusbaum C."/>
            <person name="Birren B."/>
        </authorList>
    </citation>
    <scope>NUCLEOTIDE SEQUENCE [LARGE SCALE GENOMIC DNA]</scope>
    <source>
        <strain evidence="1 2">YIT 12063</strain>
    </source>
</reference>
<gene>
    <name evidence="1" type="ORF">HMPREF9452_01681</name>
</gene>
<protein>
    <submittedName>
        <fullName evidence="1">Uncharacterized protein</fullName>
    </submittedName>
</protein>
<comment type="caution">
    <text evidence="1">The sequence shown here is derived from an EMBL/GenBank/DDBJ whole genome shotgun (WGS) entry which is preliminary data.</text>
</comment>
<keyword evidence="2" id="KW-1185">Reference proteome</keyword>
<evidence type="ECO:0000313" key="2">
    <source>
        <dbReference type="Proteomes" id="UP000004830"/>
    </source>
</evidence>
<proteinExistence type="predicted"/>
<dbReference type="Proteomes" id="UP000004830">
    <property type="component" value="Unassembled WGS sequence"/>
</dbReference>
<dbReference type="AlphaFoldDB" id="G1WK18"/>
<name>G1WK18_9ACTN</name>
<dbReference type="PATRIC" id="fig|742742.3.peg.1661"/>
<evidence type="ECO:0000313" key="1">
    <source>
        <dbReference type="EMBL" id="EGX69621.1"/>
    </source>
</evidence>
<organism evidence="1 2">
    <name type="scientific">Collinsella tanakaei YIT 12063</name>
    <dbReference type="NCBI Taxonomy" id="742742"/>
    <lineage>
        <taxon>Bacteria</taxon>
        <taxon>Bacillati</taxon>
        <taxon>Actinomycetota</taxon>
        <taxon>Coriobacteriia</taxon>
        <taxon>Coriobacteriales</taxon>
        <taxon>Coriobacteriaceae</taxon>
        <taxon>Collinsella</taxon>
    </lineage>
</organism>
<sequence length="114" mass="12990">MQRATKRPVRHGEAPYVSQRRCKNKLHDAENQGTPTGEAWDNLILEVELSAAIELSSRTLEITATFEDGSELTRSYRIFSVPDFEEIWLRNEEACIASFEEGAPAYEPEQLYAL</sequence>
<dbReference type="HOGENOM" id="CLU_2116830_0_0_11"/>